<reference evidence="3 4" key="1">
    <citation type="journal article" date="2013" name="Proc. Natl. Acad. Sci. U.S.A.">
        <title>Fine-scale variation in meiotic recombination in Mimulus inferred from population shotgun sequencing.</title>
        <authorList>
            <person name="Hellsten U."/>
            <person name="Wright K.M."/>
            <person name="Jenkins J."/>
            <person name="Shu S."/>
            <person name="Yuan Y."/>
            <person name="Wessler S.R."/>
            <person name="Schmutz J."/>
            <person name="Willis J.H."/>
            <person name="Rokhsar D.S."/>
        </authorList>
    </citation>
    <scope>NUCLEOTIDE SEQUENCE [LARGE SCALE GENOMIC DNA]</scope>
    <source>
        <strain evidence="4">cv. DUN x IM62</strain>
    </source>
</reference>
<organism evidence="3 4">
    <name type="scientific">Erythranthe guttata</name>
    <name type="common">Yellow monkey flower</name>
    <name type="synonym">Mimulus guttatus</name>
    <dbReference type="NCBI Taxonomy" id="4155"/>
    <lineage>
        <taxon>Eukaryota</taxon>
        <taxon>Viridiplantae</taxon>
        <taxon>Streptophyta</taxon>
        <taxon>Embryophyta</taxon>
        <taxon>Tracheophyta</taxon>
        <taxon>Spermatophyta</taxon>
        <taxon>Magnoliopsida</taxon>
        <taxon>eudicotyledons</taxon>
        <taxon>Gunneridae</taxon>
        <taxon>Pentapetalae</taxon>
        <taxon>asterids</taxon>
        <taxon>lamiids</taxon>
        <taxon>Lamiales</taxon>
        <taxon>Phrymaceae</taxon>
        <taxon>Erythranthe</taxon>
    </lineage>
</organism>
<protein>
    <recommendedName>
        <fullName evidence="5">F-box domain-containing protein</fullName>
    </recommendedName>
</protein>
<dbReference type="InterPro" id="IPR001810">
    <property type="entry name" value="F-box_dom"/>
</dbReference>
<gene>
    <name evidence="3" type="ORF">MIMGU_mgv1a004771mg</name>
</gene>
<evidence type="ECO:0008006" key="5">
    <source>
        <dbReference type="Google" id="ProtNLM"/>
    </source>
</evidence>
<dbReference type="InterPro" id="IPR055411">
    <property type="entry name" value="LRR_FXL15/At3g58940/PEG3-like"/>
</dbReference>
<dbReference type="Proteomes" id="UP000030748">
    <property type="component" value="Unassembled WGS sequence"/>
</dbReference>
<evidence type="ECO:0000259" key="1">
    <source>
        <dbReference type="Pfam" id="PF00646"/>
    </source>
</evidence>
<dbReference type="AlphaFoldDB" id="A0A022QLJ2"/>
<feature type="domain" description="F-box" evidence="1">
    <location>
        <begin position="49"/>
        <end position="87"/>
    </location>
</feature>
<dbReference type="STRING" id="4155.A0A022QLJ2"/>
<dbReference type="Pfam" id="PF00646">
    <property type="entry name" value="F-box"/>
    <property type="match status" value="1"/>
</dbReference>
<feature type="domain" description="F-box/LRR-repeat protein 15/At3g58940/PEG3-like LRR" evidence="2">
    <location>
        <begin position="151"/>
        <end position="316"/>
    </location>
</feature>
<dbReference type="PANTHER" id="PTHR34145">
    <property type="entry name" value="OS02G0105600 PROTEIN"/>
    <property type="match status" value="1"/>
</dbReference>
<evidence type="ECO:0000313" key="4">
    <source>
        <dbReference type="Proteomes" id="UP000030748"/>
    </source>
</evidence>
<proteinExistence type="predicted"/>
<sequence length="511" mass="58624">MEKSIDFVVDAYLLEDLPNFYLNHTSPIGKLHYPDAETSGEDGDGEDRLSALPDILCQHIVSFLPSTDARRTAFLSRRWRFMWCACPSFTFDERDFHGRPPPLLQWYRSRQNFIRFVDESLDFRRRFFNDLTVDKFKISMRFVDEVAPRLHSWIAFALERNVKELSIVAEMKDLIAIAEFFHPFRVPYTLPQSVFTAKSIQCLELVFCDLTSAAAAAVQLPRLKNLDLINVHVTDSIFESILSASPLLEKINLSLVCGLERIQISCHNLKMLVIFKCSPLEEITVKSPNIESFLFRGKRHNPDKIDISSCRKLKFLWLQRASNLTDDILEKTTLHNPNLEIMILSHCSGLRNAVVNSPNLWIFRQNRSSNFTSIRILRPYDNLPIDGLVASNGRNNPHGWSRDLQPLVSQVEADVLEIRSLQDTLDSVRARNGFNYPPRVEEAGGGAVKNLAQLEDGVRWIFPGLKNLYVEADGSTHHFRYDGGVGSPPEDVVGPTWRKCRDFIKQERDRF</sequence>
<evidence type="ECO:0000313" key="3">
    <source>
        <dbReference type="EMBL" id="EYU28444.1"/>
    </source>
</evidence>
<dbReference type="SUPFAM" id="SSF52047">
    <property type="entry name" value="RNI-like"/>
    <property type="match status" value="1"/>
</dbReference>
<dbReference type="PANTHER" id="PTHR34145:SF28">
    <property type="entry name" value="F-BOX DOMAIN-CONTAINING PROTEIN"/>
    <property type="match status" value="1"/>
</dbReference>
<dbReference type="InterPro" id="IPR036047">
    <property type="entry name" value="F-box-like_dom_sf"/>
</dbReference>
<dbReference type="Gene3D" id="3.80.10.10">
    <property type="entry name" value="Ribonuclease Inhibitor"/>
    <property type="match status" value="1"/>
</dbReference>
<dbReference type="InterPro" id="IPR053772">
    <property type="entry name" value="At1g61320/At1g61330-like"/>
</dbReference>
<evidence type="ECO:0000259" key="2">
    <source>
        <dbReference type="Pfam" id="PF24758"/>
    </source>
</evidence>
<dbReference type="InterPro" id="IPR032675">
    <property type="entry name" value="LRR_dom_sf"/>
</dbReference>
<dbReference type="EMBL" id="KI631414">
    <property type="protein sequence ID" value="EYU28444.1"/>
    <property type="molecule type" value="Genomic_DNA"/>
</dbReference>
<name>A0A022QLJ2_ERYGU</name>
<dbReference type="SUPFAM" id="SSF81383">
    <property type="entry name" value="F-box domain"/>
    <property type="match status" value="1"/>
</dbReference>
<keyword evidence="4" id="KW-1185">Reference proteome</keyword>
<dbReference type="Pfam" id="PF24758">
    <property type="entry name" value="LRR_At5g56370"/>
    <property type="match status" value="1"/>
</dbReference>
<accession>A0A022QLJ2</accession>